<comment type="similarity">
    <text evidence="1">Belongs to the methyltransferase superfamily. METTL16/RlmF family.</text>
</comment>
<dbReference type="SUPFAM" id="SSF53335">
    <property type="entry name" value="S-adenosyl-L-methionine-dependent methyltransferases"/>
    <property type="match status" value="1"/>
</dbReference>
<dbReference type="InterPro" id="IPR017182">
    <property type="entry name" value="METTL16/PsiM"/>
</dbReference>
<feature type="compositionally biased region" description="Polar residues" evidence="6">
    <location>
        <begin position="1"/>
        <end position="12"/>
    </location>
</feature>
<dbReference type="PANTHER" id="PTHR13393:SF0">
    <property type="entry name" value="RNA N6-ADENOSINE-METHYLTRANSFERASE METTL16"/>
    <property type="match status" value="1"/>
</dbReference>
<keyword evidence="4 5" id="KW-0949">S-adenosyl-L-methionine</keyword>
<dbReference type="InterPro" id="IPR010286">
    <property type="entry name" value="METTL16/RlmF"/>
</dbReference>
<dbReference type="Gramene" id="Jr16_16560_p1">
    <property type="protein sequence ID" value="cds.Jr16_16560_p1"/>
    <property type="gene ID" value="Jr16_16560"/>
</dbReference>
<feature type="compositionally biased region" description="Basic residues" evidence="6">
    <location>
        <begin position="17"/>
        <end position="40"/>
    </location>
</feature>
<dbReference type="PANTHER" id="PTHR13393">
    <property type="entry name" value="SAM-DEPENDENT METHYLTRANSFERASE"/>
    <property type="match status" value="1"/>
</dbReference>
<evidence type="ECO:0000256" key="2">
    <source>
        <dbReference type="ARBA" id="ARBA00022603"/>
    </source>
</evidence>
<dbReference type="AlphaFoldDB" id="A0A833SL43"/>
<feature type="non-terminal residue" evidence="7">
    <location>
        <position position="1"/>
    </location>
</feature>
<feature type="binding site" evidence="5">
    <location>
        <position position="166"/>
    </location>
    <ligand>
        <name>S-adenosyl-L-methionine</name>
        <dbReference type="ChEBI" id="CHEBI:59789"/>
    </ligand>
</feature>
<protein>
    <recommendedName>
        <fullName evidence="9">U6 small nuclear RNA (adenine-(43)-N(6))-methyltransferase</fullName>
    </recommendedName>
</protein>
<evidence type="ECO:0000256" key="4">
    <source>
        <dbReference type="ARBA" id="ARBA00022691"/>
    </source>
</evidence>
<feature type="binding site" evidence="5">
    <location>
        <position position="143"/>
    </location>
    <ligand>
        <name>S-adenosyl-L-methionine</name>
        <dbReference type="ChEBI" id="CHEBI:59789"/>
    </ligand>
</feature>
<evidence type="ECO:0000313" key="8">
    <source>
        <dbReference type="Proteomes" id="UP000619265"/>
    </source>
</evidence>
<name>A0A833SL43_JUGRE</name>
<keyword evidence="2" id="KW-0489">Methyltransferase</keyword>
<dbReference type="InterPro" id="IPR029063">
    <property type="entry name" value="SAM-dependent_MTases_sf"/>
</dbReference>
<dbReference type="FunFam" id="3.40.50.150:FF:000261">
    <property type="entry name" value="U6 small nuclear RNA (adenine-(43)-N(6))-methyltransferase"/>
    <property type="match status" value="1"/>
</dbReference>
<feature type="region of interest" description="Disordered" evidence="6">
    <location>
        <begin position="1"/>
        <end position="43"/>
    </location>
</feature>
<evidence type="ECO:0000256" key="3">
    <source>
        <dbReference type="ARBA" id="ARBA00022679"/>
    </source>
</evidence>
<sequence length="516" mass="57935">STARVPNSQSDIPQVRKFGKMPSKKKRRRQPERPMIHPRNKYSENPPDFALLASLYPSFQSFVFYTRDGRPRIDWTDFNATRELTRVLLLHDYGLQWWIPDGQLCPTVPNRSNYIHWIEDLLASDIIVRNNNSKENVRGFDIGTGANCIYPLLGASLLGWSFVGSDFTDIALEWARKNAKNNAHISQLIEIRKVESCDDNSVEELHDGELLSCESKTESSARKVTEEAVPLHLTSFDPLADANKRYQGPPVLLGVVRDGEKFDFCMCNPPFFETMEEAGLNPKTSCGGTPEEMICPGGEKAFITLIIEDSAVLNQSFRWYTSMVGRKSNLKSLISKLREVGVTIVKTTEFVQGQTCRWGLAWSFVPPARKIVSPHVAEKNIISFMLEGLQRQFSAIHVLQSIESFFRTCGASSELNASSFTVDITASNDHCKAILNNELQAIDEATSCEHVPETSNSSSSLHPHSNGLGFRISVYQQIPGTLLVKGSLQHRDNPVSGAFSLIIQRLEEDLKFKFCR</sequence>
<proteinExistence type="inferred from homology"/>
<dbReference type="Gene3D" id="3.40.50.150">
    <property type="entry name" value="Vaccinia Virus protein VP39"/>
    <property type="match status" value="1"/>
</dbReference>
<gene>
    <name evidence="7" type="ORF">F2P56_036333</name>
</gene>
<dbReference type="Pfam" id="PF05971">
    <property type="entry name" value="Methyltransf_10"/>
    <property type="match status" value="2"/>
</dbReference>
<feature type="binding site" evidence="5">
    <location>
        <position position="268"/>
    </location>
    <ligand>
        <name>S-adenosyl-L-methionine</name>
        <dbReference type="ChEBI" id="CHEBI:59789"/>
    </ligand>
</feature>
<dbReference type="EMBL" id="LIHL02000016">
    <property type="protein sequence ID" value="KAF5443806.1"/>
    <property type="molecule type" value="Genomic_DNA"/>
</dbReference>
<reference evidence="7" key="1">
    <citation type="submission" date="2015-10" db="EMBL/GenBank/DDBJ databases">
        <authorList>
            <person name="Martinez-Garcia P.J."/>
            <person name="Crepeau M.W."/>
            <person name="Puiu D."/>
            <person name="Gonzalez-Ibeas D."/>
            <person name="Whalen J."/>
            <person name="Stevens K."/>
            <person name="Paul R."/>
            <person name="Butterfield T."/>
            <person name="Britton M."/>
            <person name="Reagan R."/>
            <person name="Chakraborty S."/>
            <person name="Walawage S.L."/>
            <person name="Vasquez-Gross H.A."/>
            <person name="Cardeno C."/>
            <person name="Famula R."/>
            <person name="Pratt K."/>
            <person name="Kuruganti S."/>
            <person name="Aradhya M.K."/>
            <person name="Leslie C.A."/>
            <person name="Dandekar A.M."/>
            <person name="Salzberg S.L."/>
            <person name="Wegrzyn J.L."/>
            <person name="Langley C.H."/>
            <person name="Neale D.B."/>
        </authorList>
    </citation>
    <scope>NUCLEOTIDE SEQUENCE</scope>
    <source>
        <tissue evidence="7">Leaves</tissue>
    </source>
</reference>
<dbReference type="PIRSF" id="PIRSF037350">
    <property type="entry name" value="Mtase_ZK1128_prd"/>
    <property type="match status" value="1"/>
</dbReference>
<dbReference type="Proteomes" id="UP000619265">
    <property type="component" value="Unassembled WGS sequence"/>
</dbReference>
<reference evidence="7" key="2">
    <citation type="submission" date="2020-03" db="EMBL/GenBank/DDBJ databases">
        <title>Walnut 2.0.</title>
        <authorList>
            <person name="Marrano A."/>
            <person name="Britton M."/>
            <person name="Zimin A.V."/>
            <person name="Zaini P.A."/>
            <person name="Workman R."/>
            <person name="Puiu D."/>
            <person name="Bianco L."/>
            <person name="Allen B.J."/>
            <person name="Troggio M."/>
            <person name="Leslie C.A."/>
            <person name="Timp W."/>
            <person name="Dendekar A."/>
            <person name="Salzberg S.L."/>
            <person name="Neale D.B."/>
        </authorList>
    </citation>
    <scope>NUCLEOTIDE SEQUENCE</scope>
    <source>
        <tissue evidence="7">Leaves</tissue>
    </source>
</reference>
<accession>A0A833SL43</accession>
<evidence type="ECO:0008006" key="9">
    <source>
        <dbReference type="Google" id="ProtNLM"/>
    </source>
</evidence>
<comment type="caution">
    <text evidence="7">The sequence shown here is derived from an EMBL/GenBank/DDBJ whole genome shotgun (WGS) entry which is preliminary data.</text>
</comment>
<dbReference type="GO" id="GO:0032259">
    <property type="term" value="P:methylation"/>
    <property type="evidence" value="ECO:0007669"/>
    <property type="project" value="UniProtKB-KW"/>
</dbReference>
<feature type="binding site" evidence="5">
    <location>
        <position position="111"/>
    </location>
    <ligand>
        <name>S-adenosyl-L-methionine</name>
        <dbReference type="ChEBI" id="CHEBI:59789"/>
    </ligand>
</feature>
<evidence type="ECO:0000256" key="1">
    <source>
        <dbReference type="ARBA" id="ARBA00005878"/>
    </source>
</evidence>
<evidence type="ECO:0000256" key="5">
    <source>
        <dbReference type="PIRSR" id="PIRSR037350-1"/>
    </source>
</evidence>
<organism evidence="7 8">
    <name type="scientific">Juglans regia</name>
    <name type="common">English walnut</name>
    <dbReference type="NCBI Taxonomy" id="51240"/>
    <lineage>
        <taxon>Eukaryota</taxon>
        <taxon>Viridiplantae</taxon>
        <taxon>Streptophyta</taxon>
        <taxon>Embryophyta</taxon>
        <taxon>Tracheophyta</taxon>
        <taxon>Spermatophyta</taxon>
        <taxon>Magnoliopsida</taxon>
        <taxon>eudicotyledons</taxon>
        <taxon>Gunneridae</taxon>
        <taxon>Pentapetalae</taxon>
        <taxon>rosids</taxon>
        <taxon>fabids</taxon>
        <taxon>Fagales</taxon>
        <taxon>Juglandaceae</taxon>
        <taxon>Juglans</taxon>
    </lineage>
</organism>
<evidence type="ECO:0000313" key="7">
    <source>
        <dbReference type="EMBL" id="KAF5443806.1"/>
    </source>
</evidence>
<evidence type="ECO:0000256" key="6">
    <source>
        <dbReference type="SAM" id="MobiDB-lite"/>
    </source>
</evidence>
<keyword evidence="3" id="KW-0808">Transferase</keyword>
<dbReference type="GO" id="GO:0008168">
    <property type="term" value="F:methyltransferase activity"/>
    <property type="evidence" value="ECO:0007669"/>
    <property type="project" value="UniProtKB-KW"/>
</dbReference>